<sequence length="325" mass="35664">MNAFVHEREHVIYKEIPEPEVTKGKVKIKLKAAGLNHRDLNIPSRRGDNEKPLVLGSDGAGVIEEIGPEVTNLSIGDEVIVNPGLGWKHTSDAPPEGFEILGMPDHGTFAEKIVIDAEHVERKPAFMNWEEAGVLALSALTGYRALFTKAKLKAGETILIPGAGSGVATFIIQFAKAAGARVIVTSRDEEKCRKALDIGADKAIATNSNWEEELNDEQIDLVIESVGNATFNRSLSVLKRGGKIVTFGATTDDNVTINIRQFFYGQYQLLGSTMGSREELQAMLQFVNQYKIKPVVDHVFPLSHTEEAFDYLRHGKQFGKVAIIV</sequence>
<dbReference type="InterPro" id="IPR036291">
    <property type="entry name" value="NAD(P)-bd_dom_sf"/>
</dbReference>
<keyword evidence="3" id="KW-1185">Reference proteome</keyword>
<dbReference type="InterPro" id="IPR013154">
    <property type="entry name" value="ADH-like_N"/>
</dbReference>
<feature type="domain" description="Enoyl reductase (ER)" evidence="1">
    <location>
        <begin position="6"/>
        <end position="323"/>
    </location>
</feature>
<dbReference type="InterPro" id="IPR013149">
    <property type="entry name" value="ADH-like_C"/>
</dbReference>
<dbReference type="InterPro" id="IPR052711">
    <property type="entry name" value="Zinc_ADH-like"/>
</dbReference>
<gene>
    <name evidence="2" type="ORF">JOC48_002687</name>
</gene>
<accession>A0ABS2N221</accession>
<dbReference type="Pfam" id="PF00107">
    <property type="entry name" value="ADH_zinc_N"/>
    <property type="match status" value="1"/>
</dbReference>
<reference evidence="2 3" key="1">
    <citation type="submission" date="2021-01" db="EMBL/GenBank/DDBJ databases">
        <title>Genomic Encyclopedia of Type Strains, Phase IV (KMG-IV): sequencing the most valuable type-strain genomes for metagenomic binning, comparative biology and taxonomic classification.</title>
        <authorList>
            <person name="Goeker M."/>
        </authorList>
    </citation>
    <scope>NUCLEOTIDE SEQUENCE [LARGE SCALE GENOMIC DNA]</scope>
    <source>
        <strain evidence="2 3">DSM 23711</strain>
    </source>
</reference>
<dbReference type="RefSeq" id="WP_204500416.1">
    <property type="nucleotide sequence ID" value="NZ_JAFBDR010000015.1"/>
</dbReference>
<evidence type="ECO:0000259" key="1">
    <source>
        <dbReference type="SMART" id="SM00829"/>
    </source>
</evidence>
<dbReference type="SMART" id="SM00829">
    <property type="entry name" value="PKS_ER"/>
    <property type="match status" value="1"/>
</dbReference>
<dbReference type="Pfam" id="PF08240">
    <property type="entry name" value="ADH_N"/>
    <property type="match status" value="1"/>
</dbReference>
<comment type="caution">
    <text evidence="2">The sequence shown here is derived from an EMBL/GenBank/DDBJ whole genome shotgun (WGS) entry which is preliminary data.</text>
</comment>
<evidence type="ECO:0000313" key="2">
    <source>
        <dbReference type="EMBL" id="MBM7572184.1"/>
    </source>
</evidence>
<dbReference type="InterPro" id="IPR020843">
    <property type="entry name" value="ER"/>
</dbReference>
<name>A0ABS2N221_9BACI</name>
<dbReference type="Gene3D" id="3.90.180.10">
    <property type="entry name" value="Medium-chain alcohol dehydrogenases, catalytic domain"/>
    <property type="match status" value="1"/>
</dbReference>
<dbReference type="PANTHER" id="PTHR45033">
    <property type="match status" value="1"/>
</dbReference>
<protein>
    <submittedName>
        <fullName evidence="2">Zinc-binding alcohol dehydrogenase/oxidoreductase</fullName>
    </submittedName>
</protein>
<dbReference type="SUPFAM" id="SSF51735">
    <property type="entry name" value="NAD(P)-binding Rossmann-fold domains"/>
    <property type="match status" value="1"/>
</dbReference>
<dbReference type="Proteomes" id="UP001296943">
    <property type="component" value="Unassembled WGS sequence"/>
</dbReference>
<dbReference type="PANTHER" id="PTHR45033:SF3">
    <property type="entry name" value="DEHYDROGENASE, PUTATIVE (AFU_ORTHOLOGUE AFUA_2G13270)-RELATED"/>
    <property type="match status" value="1"/>
</dbReference>
<evidence type="ECO:0000313" key="3">
    <source>
        <dbReference type="Proteomes" id="UP001296943"/>
    </source>
</evidence>
<dbReference type="Gene3D" id="3.40.50.720">
    <property type="entry name" value="NAD(P)-binding Rossmann-like Domain"/>
    <property type="match status" value="1"/>
</dbReference>
<organism evidence="2 3">
    <name type="scientific">Aquibacillus albus</name>
    <dbReference type="NCBI Taxonomy" id="1168171"/>
    <lineage>
        <taxon>Bacteria</taxon>
        <taxon>Bacillati</taxon>
        <taxon>Bacillota</taxon>
        <taxon>Bacilli</taxon>
        <taxon>Bacillales</taxon>
        <taxon>Bacillaceae</taxon>
        <taxon>Aquibacillus</taxon>
    </lineage>
</organism>
<dbReference type="SUPFAM" id="SSF50129">
    <property type="entry name" value="GroES-like"/>
    <property type="match status" value="1"/>
</dbReference>
<dbReference type="EMBL" id="JAFBDR010000015">
    <property type="protein sequence ID" value="MBM7572184.1"/>
    <property type="molecule type" value="Genomic_DNA"/>
</dbReference>
<proteinExistence type="predicted"/>
<dbReference type="InterPro" id="IPR011032">
    <property type="entry name" value="GroES-like_sf"/>
</dbReference>